<name>A0ABZ0J695_9BURK</name>
<accession>A0ABZ0J695</accession>
<dbReference type="PROSITE" id="PS50943">
    <property type="entry name" value="HTH_CROC1"/>
    <property type="match status" value="1"/>
</dbReference>
<dbReference type="InterPro" id="IPR050807">
    <property type="entry name" value="TransReg_Diox_bact_type"/>
</dbReference>
<dbReference type="Pfam" id="PF01381">
    <property type="entry name" value="HTH_3"/>
    <property type="match status" value="1"/>
</dbReference>
<dbReference type="InterPro" id="IPR001387">
    <property type="entry name" value="Cro/C1-type_HTH"/>
</dbReference>
<reference evidence="3 4" key="1">
    <citation type="submission" date="2023-03" db="EMBL/GenBank/DDBJ databases">
        <title>Diaphorobacter basophil sp. nov., isolated from a sewage-treatment plant.</title>
        <authorList>
            <person name="Yang K."/>
        </authorList>
    </citation>
    <scope>NUCLEOTIDE SEQUENCE [LARGE SCALE GENOMIC DNA]</scope>
    <source>
        <strain evidence="3 4">Y-1</strain>
    </source>
</reference>
<sequence>MNIGQAIQLARSKRKLSQAALAKRAGISVSYLSLLERGRRDPPLSTLQRIAAALVMPVEILFFLGAEEGELGHLNRDLAGQLAITALELLNGPLPDQAEVSV</sequence>
<dbReference type="InterPro" id="IPR010982">
    <property type="entry name" value="Lambda_DNA-bd_dom_sf"/>
</dbReference>
<dbReference type="RefSeq" id="WP_013517169.1">
    <property type="nucleotide sequence ID" value="NZ_CP136921.1"/>
</dbReference>
<evidence type="ECO:0000313" key="4">
    <source>
        <dbReference type="Proteomes" id="UP001303211"/>
    </source>
</evidence>
<dbReference type="Proteomes" id="UP001303211">
    <property type="component" value="Chromosome"/>
</dbReference>
<dbReference type="SMART" id="SM00530">
    <property type="entry name" value="HTH_XRE"/>
    <property type="match status" value="1"/>
</dbReference>
<dbReference type="EMBL" id="CP136921">
    <property type="protein sequence ID" value="WOO33779.1"/>
    <property type="molecule type" value="Genomic_DNA"/>
</dbReference>
<organism evidence="3 4">
    <name type="scientific">Diaphorobacter limosus</name>
    <dbReference type="NCBI Taxonomy" id="3036128"/>
    <lineage>
        <taxon>Bacteria</taxon>
        <taxon>Pseudomonadati</taxon>
        <taxon>Pseudomonadota</taxon>
        <taxon>Betaproteobacteria</taxon>
        <taxon>Burkholderiales</taxon>
        <taxon>Comamonadaceae</taxon>
        <taxon>Diaphorobacter</taxon>
    </lineage>
</organism>
<gene>
    <name evidence="3" type="ORF">P4826_06870</name>
</gene>
<keyword evidence="1" id="KW-0238">DNA-binding</keyword>
<protein>
    <submittedName>
        <fullName evidence="3">Helix-turn-helix transcriptional regulator</fullName>
    </submittedName>
</protein>
<dbReference type="Gene3D" id="1.10.260.40">
    <property type="entry name" value="lambda repressor-like DNA-binding domains"/>
    <property type="match status" value="1"/>
</dbReference>
<evidence type="ECO:0000256" key="1">
    <source>
        <dbReference type="ARBA" id="ARBA00023125"/>
    </source>
</evidence>
<keyword evidence="4" id="KW-1185">Reference proteome</keyword>
<dbReference type="SUPFAM" id="SSF47413">
    <property type="entry name" value="lambda repressor-like DNA-binding domains"/>
    <property type="match status" value="1"/>
</dbReference>
<dbReference type="PANTHER" id="PTHR46797">
    <property type="entry name" value="HTH-TYPE TRANSCRIPTIONAL REGULATOR"/>
    <property type="match status" value="1"/>
</dbReference>
<dbReference type="PANTHER" id="PTHR46797:SF1">
    <property type="entry name" value="METHYLPHOSPHONATE SYNTHASE"/>
    <property type="match status" value="1"/>
</dbReference>
<feature type="domain" description="HTH cro/C1-type" evidence="2">
    <location>
        <begin position="7"/>
        <end position="61"/>
    </location>
</feature>
<evidence type="ECO:0000313" key="3">
    <source>
        <dbReference type="EMBL" id="WOO33779.1"/>
    </source>
</evidence>
<dbReference type="CDD" id="cd00093">
    <property type="entry name" value="HTH_XRE"/>
    <property type="match status" value="1"/>
</dbReference>
<evidence type="ECO:0000259" key="2">
    <source>
        <dbReference type="PROSITE" id="PS50943"/>
    </source>
</evidence>
<proteinExistence type="predicted"/>